<dbReference type="InterPro" id="IPR001254">
    <property type="entry name" value="Trypsin_dom"/>
</dbReference>
<keyword evidence="3" id="KW-0720">Serine protease</keyword>
<dbReference type="VEuPathDB" id="AmoebaDB:FDP41_007963"/>
<sequence>MKLSSITLCLVILVCLSLSVLAAPSRRHKRKQAVSGGENVSANEFPHLVSLQYSPTEGRAPQHFCGASIISKRWLITAGHCAAVDGMDSSKIRVVAGTNNKDNCQSSNSGCVVRSVSRVIVHPNYNKDYIRNDLALIQLSADLPFSENIKPIAFEGGSIPWETVLTVAGWGLTTDGSRDLPTIAQKGYLPLRTSSVCNAQGLDMQSPWQLCAGEGRGINSCQGDSGGPLFWKRQSTQNPSDVVMGLAGMVSYGPQGCGRQGSYSVYTNATYWINYVKNYVSDINIVYYSNPTPSPSPSPSPSQPCVCSQSEARTDSNITPTPQPIPDDGAKNNNTDEPIPPNQEPNLAKVEINAST</sequence>
<comment type="caution">
    <text evidence="7">The sequence shown here is derived from an EMBL/GenBank/DDBJ whole genome shotgun (WGS) entry which is preliminary data.</text>
</comment>
<feature type="compositionally biased region" description="Pro residues" evidence="4">
    <location>
        <begin position="292"/>
        <end position="302"/>
    </location>
</feature>
<keyword evidence="5" id="KW-0732">Signal</keyword>
<dbReference type="VEuPathDB" id="AmoebaDB:NF0037340"/>
<protein>
    <recommendedName>
        <fullName evidence="6">Peptidase S1 domain-containing protein</fullName>
    </recommendedName>
</protein>
<dbReference type="AlphaFoldDB" id="A0A6A5CF33"/>
<dbReference type="PROSITE" id="PS00135">
    <property type="entry name" value="TRYPSIN_SER"/>
    <property type="match status" value="1"/>
</dbReference>
<dbReference type="InterPro" id="IPR001314">
    <property type="entry name" value="Peptidase_S1A"/>
</dbReference>
<feature type="domain" description="Peptidase S1" evidence="6">
    <location>
        <begin position="34"/>
        <end position="281"/>
    </location>
</feature>
<dbReference type="SMART" id="SM00020">
    <property type="entry name" value="Tryp_SPc"/>
    <property type="match status" value="1"/>
</dbReference>
<accession>A0A6A5CF33</accession>
<dbReference type="PANTHER" id="PTHR24276:SF98">
    <property type="entry name" value="FI18310P1-RELATED"/>
    <property type="match status" value="1"/>
</dbReference>
<feature type="signal peptide" evidence="5">
    <location>
        <begin position="1"/>
        <end position="22"/>
    </location>
</feature>
<dbReference type="VEuPathDB" id="AmoebaDB:NfTy_004580"/>
<dbReference type="EMBL" id="VFQX01000004">
    <property type="protein sequence ID" value="KAF0984048.1"/>
    <property type="molecule type" value="Genomic_DNA"/>
</dbReference>
<dbReference type="GO" id="GO:0004252">
    <property type="term" value="F:serine-type endopeptidase activity"/>
    <property type="evidence" value="ECO:0007669"/>
    <property type="project" value="InterPro"/>
</dbReference>
<dbReference type="OrthoDB" id="546450at2759"/>
<dbReference type="InterPro" id="IPR043504">
    <property type="entry name" value="Peptidase_S1_PA_chymotrypsin"/>
</dbReference>
<reference evidence="7 8" key="1">
    <citation type="journal article" date="2019" name="Sci. Rep.">
        <title>Nanopore sequencing improves the draft genome of the human pathogenic amoeba Naegleria fowleri.</title>
        <authorList>
            <person name="Liechti N."/>
            <person name="Schurch N."/>
            <person name="Bruggmann R."/>
            <person name="Wittwer M."/>
        </authorList>
    </citation>
    <scope>NUCLEOTIDE SEQUENCE [LARGE SCALE GENOMIC DNA]</scope>
    <source>
        <strain evidence="7 8">ATCC 30894</strain>
    </source>
</reference>
<dbReference type="InterPro" id="IPR009003">
    <property type="entry name" value="Peptidase_S1_PA"/>
</dbReference>
<dbReference type="InterPro" id="IPR018114">
    <property type="entry name" value="TRYPSIN_HIS"/>
</dbReference>
<keyword evidence="8" id="KW-1185">Reference proteome</keyword>
<comment type="similarity">
    <text evidence="1">Belongs to the peptidase S1 family.</text>
</comment>
<dbReference type="Proteomes" id="UP000444721">
    <property type="component" value="Unassembled WGS sequence"/>
</dbReference>
<proteinExistence type="inferred from homology"/>
<gene>
    <name evidence="7" type="ORF">FDP41_007963</name>
</gene>
<dbReference type="OMA" id="RFQTWIN"/>
<dbReference type="Gene3D" id="2.40.10.10">
    <property type="entry name" value="Trypsin-like serine proteases"/>
    <property type="match status" value="1"/>
</dbReference>
<evidence type="ECO:0000256" key="2">
    <source>
        <dbReference type="ARBA" id="ARBA00023157"/>
    </source>
</evidence>
<name>A0A6A5CF33_NAEFO</name>
<dbReference type="InterPro" id="IPR033116">
    <property type="entry name" value="TRYPSIN_SER"/>
</dbReference>
<dbReference type="PANTHER" id="PTHR24276">
    <property type="entry name" value="POLYSERASE-RELATED"/>
    <property type="match status" value="1"/>
</dbReference>
<dbReference type="GO" id="GO:0006508">
    <property type="term" value="P:proteolysis"/>
    <property type="evidence" value="ECO:0007669"/>
    <property type="project" value="UniProtKB-KW"/>
</dbReference>
<keyword evidence="3" id="KW-0378">Hydrolase</keyword>
<dbReference type="Pfam" id="PF00089">
    <property type="entry name" value="Trypsin"/>
    <property type="match status" value="1"/>
</dbReference>
<evidence type="ECO:0000256" key="1">
    <source>
        <dbReference type="ARBA" id="ARBA00007664"/>
    </source>
</evidence>
<evidence type="ECO:0000313" key="8">
    <source>
        <dbReference type="Proteomes" id="UP000444721"/>
    </source>
</evidence>
<evidence type="ECO:0000256" key="3">
    <source>
        <dbReference type="RuleBase" id="RU363034"/>
    </source>
</evidence>
<keyword evidence="3" id="KW-0645">Protease</keyword>
<dbReference type="RefSeq" id="XP_044568761.1">
    <property type="nucleotide sequence ID" value="XM_044711765.1"/>
</dbReference>
<dbReference type="FunFam" id="2.40.10.10:FF:000068">
    <property type="entry name" value="transmembrane protease serine 2"/>
    <property type="match status" value="1"/>
</dbReference>
<dbReference type="SUPFAM" id="SSF50494">
    <property type="entry name" value="Trypsin-like serine proteases"/>
    <property type="match status" value="1"/>
</dbReference>
<dbReference type="PROSITE" id="PS00134">
    <property type="entry name" value="TRYPSIN_HIS"/>
    <property type="match status" value="1"/>
</dbReference>
<keyword evidence="2" id="KW-1015">Disulfide bond</keyword>
<evidence type="ECO:0000256" key="4">
    <source>
        <dbReference type="SAM" id="MobiDB-lite"/>
    </source>
</evidence>
<evidence type="ECO:0000256" key="5">
    <source>
        <dbReference type="SAM" id="SignalP"/>
    </source>
</evidence>
<dbReference type="CDD" id="cd00190">
    <property type="entry name" value="Tryp_SPc"/>
    <property type="match status" value="1"/>
</dbReference>
<feature type="region of interest" description="Disordered" evidence="4">
    <location>
        <begin position="291"/>
        <end position="356"/>
    </location>
</feature>
<feature type="chain" id="PRO_5025341115" description="Peptidase S1 domain-containing protein" evidence="5">
    <location>
        <begin position="23"/>
        <end position="356"/>
    </location>
</feature>
<dbReference type="PRINTS" id="PR00722">
    <property type="entry name" value="CHYMOTRYPSIN"/>
</dbReference>
<dbReference type="InterPro" id="IPR050430">
    <property type="entry name" value="Peptidase_S1"/>
</dbReference>
<evidence type="ECO:0000259" key="6">
    <source>
        <dbReference type="PROSITE" id="PS50240"/>
    </source>
</evidence>
<evidence type="ECO:0000313" key="7">
    <source>
        <dbReference type="EMBL" id="KAF0984048.1"/>
    </source>
</evidence>
<dbReference type="PROSITE" id="PS50240">
    <property type="entry name" value="TRYPSIN_DOM"/>
    <property type="match status" value="1"/>
</dbReference>
<organism evidence="7 8">
    <name type="scientific">Naegleria fowleri</name>
    <name type="common">Brain eating amoeba</name>
    <dbReference type="NCBI Taxonomy" id="5763"/>
    <lineage>
        <taxon>Eukaryota</taxon>
        <taxon>Discoba</taxon>
        <taxon>Heterolobosea</taxon>
        <taxon>Tetramitia</taxon>
        <taxon>Eutetramitia</taxon>
        <taxon>Vahlkampfiidae</taxon>
        <taxon>Naegleria</taxon>
    </lineage>
</organism>
<dbReference type="GeneID" id="68115181"/>